<accession>A0ABM8VYN3</accession>
<name>A0ABM8VYN3_GIGMA</name>
<dbReference type="Pfam" id="PF13358">
    <property type="entry name" value="DDE_3"/>
    <property type="match status" value="1"/>
</dbReference>
<evidence type="ECO:0000313" key="2">
    <source>
        <dbReference type="EMBL" id="CAG8480119.1"/>
    </source>
</evidence>
<dbReference type="EMBL" id="CAJVQB010000290">
    <property type="protein sequence ID" value="CAG8480119.1"/>
    <property type="molecule type" value="Genomic_DNA"/>
</dbReference>
<dbReference type="PANTHER" id="PTHR23022">
    <property type="entry name" value="TRANSPOSABLE ELEMENT-RELATED"/>
    <property type="match status" value="1"/>
</dbReference>
<reference evidence="2 3" key="1">
    <citation type="submission" date="2021-06" db="EMBL/GenBank/DDBJ databases">
        <authorList>
            <person name="Kallberg Y."/>
            <person name="Tangrot J."/>
            <person name="Rosling A."/>
        </authorList>
    </citation>
    <scope>NUCLEOTIDE SEQUENCE [LARGE SCALE GENOMIC DNA]</scope>
    <source>
        <strain evidence="2 3">120-4 pot B 10/14</strain>
    </source>
</reference>
<protein>
    <submittedName>
        <fullName evidence="2">21685_t:CDS:1</fullName>
    </submittedName>
</protein>
<keyword evidence="3" id="KW-1185">Reference proteome</keyword>
<organism evidence="2 3">
    <name type="scientific">Gigaspora margarita</name>
    <dbReference type="NCBI Taxonomy" id="4874"/>
    <lineage>
        <taxon>Eukaryota</taxon>
        <taxon>Fungi</taxon>
        <taxon>Fungi incertae sedis</taxon>
        <taxon>Mucoromycota</taxon>
        <taxon>Glomeromycotina</taxon>
        <taxon>Glomeromycetes</taxon>
        <taxon>Diversisporales</taxon>
        <taxon>Gigasporaceae</taxon>
        <taxon>Gigaspora</taxon>
    </lineage>
</organism>
<evidence type="ECO:0000313" key="3">
    <source>
        <dbReference type="Proteomes" id="UP000789901"/>
    </source>
</evidence>
<proteinExistence type="predicted"/>
<dbReference type="Gene3D" id="3.30.420.10">
    <property type="entry name" value="Ribonuclease H-like superfamily/Ribonuclease H"/>
    <property type="match status" value="1"/>
</dbReference>
<comment type="caution">
    <text evidence="2">The sequence shown here is derived from an EMBL/GenBank/DDBJ whole genome shotgun (WGS) entry which is preliminary data.</text>
</comment>
<evidence type="ECO:0000259" key="1">
    <source>
        <dbReference type="Pfam" id="PF13358"/>
    </source>
</evidence>
<gene>
    <name evidence="2" type="ORF">GMARGA_LOCUS1200</name>
</gene>
<dbReference type="PANTHER" id="PTHR23022:SF119">
    <property type="entry name" value="TC1-LIKE TRANSPOSASE DDE DOMAIN-CONTAINING PROTEIN"/>
    <property type="match status" value="1"/>
</dbReference>
<dbReference type="InterPro" id="IPR052338">
    <property type="entry name" value="Transposase_5"/>
</dbReference>
<dbReference type="InterPro" id="IPR038717">
    <property type="entry name" value="Tc1-like_DDE_dom"/>
</dbReference>
<sequence>MVKKNLRKELIYDTVNWYNETGSEHSSKHPGHQEVLSEHDKCALVRIANNNHRAPLTMITNEMNLQLGTILTTRTTRNDESRFCLYKSDGRERVWRQVTEKYYRECINTTVKYGGGSIMFWDCFSWWEVGPLVEVKEKYSDEIELIFQQDLAPIHTSAYSEWWMKSHGFDILEWVPYSPDLNPIENLWEHLDLMLYIRRPAPETCEELVMCIKEEWHKMSLDSI</sequence>
<dbReference type="Proteomes" id="UP000789901">
    <property type="component" value="Unassembled WGS sequence"/>
</dbReference>
<dbReference type="InterPro" id="IPR036397">
    <property type="entry name" value="RNaseH_sf"/>
</dbReference>
<feature type="domain" description="Tc1-like transposase DDE" evidence="1">
    <location>
        <begin position="134"/>
        <end position="191"/>
    </location>
</feature>